<dbReference type="EMBL" id="CAMGYJ010000006">
    <property type="protein sequence ID" value="CAI0434641.1"/>
    <property type="molecule type" value="Genomic_DNA"/>
</dbReference>
<comment type="caution">
    <text evidence="1">The sequence shown here is derived from an EMBL/GenBank/DDBJ whole genome shotgun (WGS) entry which is preliminary data.</text>
</comment>
<evidence type="ECO:0000313" key="2">
    <source>
        <dbReference type="Proteomes" id="UP001154282"/>
    </source>
</evidence>
<accession>A0AAV0LKM1</accession>
<protein>
    <submittedName>
        <fullName evidence="1">Uncharacterized protein</fullName>
    </submittedName>
</protein>
<sequence length="80" mass="9304">KQKLVPRRRVLSRSADLAEDYRITSDNVLHLVLKLSDLNLITVRTTCGQEIEFLVDRYRNVISLKHHIFQEGKGFPSQRA</sequence>
<dbReference type="InterPro" id="IPR029071">
    <property type="entry name" value="Ubiquitin-like_domsf"/>
</dbReference>
<name>A0AAV0LKM1_9ROSI</name>
<dbReference type="Proteomes" id="UP001154282">
    <property type="component" value="Unassembled WGS sequence"/>
</dbReference>
<organism evidence="1 2">
    <name type="scientific">Linum tenue</name>
    <dbReference type="NCBI Taxonomy" id="586396"/>
    <lineage>
        <taxon>Eukaryota</taxon>
        <taxon>Viridiplantae</taxon>
        <taxon>Streptophyta</taxon>
        <taxon>Embryophyta</taxon>
        <taxon>Tracheophyta</taxon>
        <taxon>Spermatophyta</taxon>
        <taxon>Magnoliopsida</taxon>
        <taxon>eudicotyledons</taxon>
        <taxon>Gunneridae</taxon>
        <taxon>Pentapetalae</taxon>
        <taxon>rosids</taxon>
        <taxon>fabids</taxon>
        <taxon>Malpighiales</taxon>
        <taxon>Linaceae</taxon>
        <taxon>Linum</taxon>
    </lineage>
</organism>
<feature type="non-terminal residue" evidence="1">
    <location>
        <position position="1"/>
    </location>
</feature>
<reference evidence="1" key="1">
    <citation type="submission" date="2022-08" db="EMBL/GenBank/DDBJ databases">
        <authorList>
            <person name="Gutierrez-Valencia J."/>
        </authorList>
    </citation>
    <scope>NUCLEOTIDE SEQUENCE</scope>
</reference>
<evidence type="ECO:0000313" key="1">
    <source>
        <dbReference type="EMBL" id="CAI0434641.1"/>
    </source>
</evidence>
<proteinExistence type="predicted"/>
<dbReference type="SUPFAM" id="SSF54236">
    <property type="entry name" value="Ubiquitin-like"/>
    <property type="match status" value="1"/>
</dbReference>
<keyword evidence="2" id="KW-1185">Reference proteome</keyword>
<dbReference type="AlphaFoldDB" id="A0AAV0LKM1"/>
<gene>
    <name evidence="1" type="ORF">LITE_LOCUS24340</name>
</gene>